<evidence type="ECO:0000256" key="1">
    <source>
        <dbReference type="ARBA" id="ARBA00004141"/>
    </source>
</evidence>
<dbReference type="PANTHER" id="PTHR48022">
    <property type="entry name" value="PLASTIDIC GLUCOSE TRANSPORTER 4"/>
    <property type="match status" value="1"/>
</dbReference>
<proteinExistence type="inferred from homology"/>
<dbReference type="GO" id="GO:0005351">
    <property type="term" value="F:carbohydrate:proton symporter activity"/>
    <property type="evidence" value="ECO:0007669"/>
    <property type="project" value="TreeGrafter"/>
</dbReference>
<dbReference type="InterPro" id="IPR020846">
    <property type="entry name" value="MFS_dom"/>
</dbReference>
<comment type="catalytic activity">
    <reaction evidence="7">
        <text>myo-inositol(out) + H(+)(out) = myo-inositol(in) + H(+)(in)</text>
        <dbReference type="Rhea" id="RHEA:60364"/>
        <dbReference type="ChEBI" id="CHEBI:15378"/>
        <dbReference type="ChEBI" id="CHEBI:17268"/>
    </reaction>
</comment>
<feature type="transmembrane region" description="Helical" evidence="9">
    <location>
        <begin position="281"/>
        <end position="299"/>
    </location>
</feature>
<dbReference type="NCBIfam" id="TIGR00879">
    <property type="entry name" value="SP"/>
    <property type="match status" value="1"/>
</dbReference>
<evidence type="ECO:0000256" key="4">
    <source>
        <dbReference type="ARBA" id="ARBA00022692"/>
    </source>
</evidence>
<dbReference type="OrthoDB" id="508119at2759"/>
<feature type="transmembrane region" description="Helical" evidence="9">
    <location>
        <begin position="348"/>
        <end position="368"/>
    </location>
</feature>
<evidence type="ECO:0000313" key="11">
    <source>
        <dbReference type="EMBL" id="KAF8469802.1"/>
    </source>
</evidence>
<dbReference type="InterPro" id="IPR036259">
    <property type="entry name" value="MFS_trans_sf"/>
</dbReference>
<keyword evidence="3 8" id="KW-0813">Transport</keyword>
<feature type="transmembrane region" description="Helical" evidence="9">
    <location>
        <begin position="97"/>
        <end position="114"/>
    </location>
</feature>
<feature type="transmembrane region" description="Helical" evidence="9">
    <location>
        <begin position="12"/>
        <end position="30"/>
    </location>
</feature>
<dbReference type="Proteomes" id="UP000759537">
    <property type="component" value="Unassembled WGS sequence"/>
</dbReference>
<sequence>MGIDDEAMLRNIRVYWLAFIAYWGIVLFGYDTGVAGGVVQSKYFQIKFGVRPVEGPVKQSRIDDVSANVVSALQGGAFFGALSSAPVSAWIGRRKTLLAYTVIFAVGAVLQTIANGEGHRGLGYIYSGRIISGFGIGAISAVAPAYVSECSPTQVRGRITGMFQIMVAIGVMISYFINFGIGLHVHNSSRIWRIPFAFQFVPTGIMVLGLLTVPESPRWLASKGRSKEALINLAYLRRRLPSSQDVLHELAEIEAALAEERDAARLGLRDAFFGRGNFPRFFIAFFIFFLQQWCGQNSVSYYAPQIFTSIGYTGATNSLLAAGIYGVVKVIATTIFIFFFLNVWGRKPLLFISAMGMGTLFFIIGALLKIYPPASTPQPNPPASGKAMAAMLYIYVCFYSMGWGPLPWVYTSDIFPTRTRHYGMAVASSSQWLWNYVVAKVTPTIHTRLGYKMFLMFACLNVGAMAPFSLMIPETKGRSLEEMDIVFGAVSADNRAANIARHEQEISNAAYLERPNSADDKDEI</sequence>
<evidence type="ECO:0000259" key="10">
    <source>
        <dbReference type="PROSITE" id="PS50850"/>
    </source>
</evidence>
<comment type="subcellular location">
    <subcellularLocation>
        <location evidence="1">Membrane</location>
        <topology evidence="1">Multi-pass membrane protein</topology>
    </subcellularLocation>
</comment>
<gene>
    <name evidence="11" type="ORF">DFH94DRAFT_772516</name>
</gene>
<dbReference type="InterPro" id="IPR005828">
    <property type="entry name" value="MFS_sugar_transport-like"/>
</dbReference>
<evidence type="ECO:0000256" key="2">
    <source>
        <dbReference type="ARBA" id="ARBA00010992"/>
    </source>
</evidence>
<evidence type="ECO:0000256" key="5">
    <source>
        <dbReference type="ARBA" id="ARBA00022989"/>
    </source>
</evidence>
<comment type="caution">
    <text evidence="11">The sequence shown here is derived from an EMBL/GenBank/DDBJ whole genome shotgun (WGS) entry which is preliminary data.</text>
</comment>
<comment type="similarity">
    <text evidence="2 8">Belongs to the major facilitator superfamily. Sugar transporter (TC 2.A.1.1) family.</text>
</comment>
<feature type="transmembrane region" description="Helical" evidence="9">
    <location>
        <begin position="319"/>
        <end position="341"/>
    </location>
</feature>
<accession>A0A9P5MM15</accession>
<feature type="transmembrane region" description="Helical" evidence="9">
    <location>
        <begin position="388"/>
        <end position="410"/>
    </location>
</feature>
<name>A0A9P5MM15_9AGAM</name>
<dbReference type="PANTHER" id="PTHR48022:SF23">
    <property type="entry name" value="MAJOR FACILITATOR SUPERFAMILY (MFS) PROFILE DOMAIN-CONTAINING PROTEIN"/>
    <property type="match status" value="1"/>
</dbReference>
<dbReference type="GO" id="GO:0016020">
    <property type="term" value="C:membrane"/>
    <property type="evidence" value="ECO:0007669"/>
    <property type="project" value="UniProtKB-SubCell"/>
</dbReference>
<dbReference type="Pfam" id="PF00083">
    <property type="entry name" value="Sugar_tr"/>
    <property type="match status" value="1"/>
</dbReference>
<feature type="transmembrane region" description="Helical" evidence="9">
    <location>
        <begin position="451"/>
        <end position="472"/>
    </location>
</feature>
<dbReference type="InterPro" id="IPR005829">
    <property type="entry name" value="Sugar_transporter_CS"/>
</dbReference>
<protein>
    <submittedName>
        <fullName evidence="11">General substrate transporter</fullName>
    </submittedName>
</protein>
<evidence type="ECO:0000256" key="8">
    <source>
        <dbReference type="RuleBase" id="RU003346"/>
    </source>
</evidence>
<dbReference type="PROSITE" id="PS50850">
    <property type="entry name" value="MFS"/>
    <property type="match status" value="1"/>
</dbReference>
<evidence type="ECO:0000256" key="7">
    <source>
        <dbReference type="ARBA" id="ARBA00049119"/>
    </source>
</evidence>
<feature type="transmembrane region" description="Helical" evidence="9">
    <location>
        <begin position="65"/>
        <end position="85"/>
    </location>
</feature>
<dbReference type="EMBL" id="WHVB01000027">
    <property type="protein sequence ID" value="KAF8469802.1"/>
    <property type="molecule type" value="Genomic_DNA"/>
</dbReference>
<keyword evidence="6 9" id="KW-0472">Membrane</keyword>
<keyword evidence="5 9" id="KW-1133">Transmembrane helix</keyword>
<evidence type="ECO:0000256" key="9">
    <source>
        <dbReference type="SAM" id="Phobius"/>
    </source>
</evidence>
<reference evidence="11" key="2">
    <citation type="journal article" date="2020" name="Nat. Commun.">
        <title>Large-scale genome sequencing of mycorrhizal fungi provides insights into the early evolution of symbiotic traits.</title>
        <authorList>
            <person name="Miyauchi S."/>
            <person name="Kiss E."/>
            <person name="Kuo A."/>
            <person name="Drula E."/>
            <person name="Kohler A."/>
            <person name="Sanchez-Garcia M."/>
            <person name="Morin E."/>
            <person name="Andreopoulos B."/>
            <person name="Barry K.W."/>
            <person name="Bonito G."/>
            <person name="Buee M."/>
            <person name="Carver A."/>
            <person name="Chen C."/>
            <person name="Cichocki N."/>
            <person name="Clum A."/>
            <person name="Culley D."/>
            <person name="Crous P.W."/>
            <person name="Fauchery L."/>
            <person name="Girlanda M."/>
            <person name="Hayes R.D."/>
            <person name="Keri Z."/>
            <person name="LaButti K."/>
            <person name="Lipzen A."/>
            <person name="Lombard V."/>
            <person name="Magnuson J."/>
            <person name="Maillard F."/>
            <person name="Murat C."/>
            <person name="Nolan M."/>
            <person name="Ohm R.A."/>
            <person name="Pangilinan J."/>
            <person name="Pereira M.F."/>
            <person name="Perotto S."/>
            <person name="Peter M."/>
            <person name="Pfister S."/>
            <person name="Riley R."/>
            <person name="Sitrit Y."/>
            <person name="Stielow J.B."/>
            <person name="Szollosi G."/>
            <person name="Zifcakova L."/>
            <person name="Stursova M."/>
            <person name="Spatafora J.W."/>
            <person name="Tedersoo L."/>
            <person name="Vaario L.M."/>
            <person name="Yamada A."/>
            <person name="Yan M."/>
            <person name="Wang P."/>
            <person name="Xu J."/>
            <person name="Bruns T."/>
            <person name="Baldrian P."/>
            <person name="Vilgalys R."/>
            <person name="Dunand C."/>
            <person name="Henrissat B."/>
            <person name="Grigoriev I.V."/>
            <person name="Hibbett D."/>
            <person name="Nagy L.G."/>
            <person name="Martin F.M."/>
        </authorList>
    </citation>
    <scope>NUCLEOTIDE SEQUENCE</scope>
    <source>
        <strain evidence="11">Prilba</strain>
    </source>
</reference>
<evidence type="ECO:0000256" key="3">
    <source>
        <dbReference type="ARBA" id="ARBA00022448"/>
    </source>
</evidence>
<dbReference type="FunFam" id="1.20.1250.20:FF:000026">
    <property type="entry name" value="MFS quinate transporter QutD"/>
    <property type="match status" value="1"/>
</dbReference>
<organism evidence="11 12">
    <name type="scientific">Russula ochroleuca</name>
    <dbReference type="NCBI Taxonomy" id="152965"/>
    <lineage>
        <taxon>Eukaryota</taxon>
        <taxon>Fungi</taxon>
        <taxon>Dikarya</taxon>
        <taxon>Basidiomycota</taxon>
        <taxon>Agaricomycotina</taxon>
        <taxon>Agaricomycetes</taxon>
        <taxon>Russulales</taxon>
        <taxon>Russulaceae</taxon>
        <taxon>Russula</taxon>
    </lineage>
</organism>
<dbReference type="InterPro" id="IPR003663">
    <property type="entry name" value="Sugar/inositol_transpt"/>
</dbReference>
<dbReference type="SUPFAM" id="SSF103473">
    <property type="entry name" value="MFS general substrate transporter"/>
    <property type="match status" value="1"/>
</dbReference>
<dbReference type="AlphaFoldDB" id="A0A9P5MM15"/>
<feature type="domain" description="Major facilitator superfamily (MFS) profile" evidence="10">
    <location>
        <begin position="17"/>
        <end position="476"/>
    </location>
</feature>
<feature type="transmembrane region" description="Helical" evidence="9">
    <location>
        <begin position="126"/>
        <end position="147"/>
    </location>
</feature>
<evidence type="ECO:0000256" key="6">
    <source>
        <dbReference type="ARBA" id="ARBA00023136"/>
    </source>
</evidence>
<dbReference type="InterPro" id="IPR050360">
    <property type="entry name" value="MFS_Sugar_Transporters"/>
</dbReference>
<keyword evidence="4 9" id="KW-0812">Transmembrane</keyword>
<evidence type="ECO:0000313" key="12">
    <source>
        <dbReference type="Proteomes" id="UP000759537"/>
    </source>
</evidence>
<reference evidence="11" key="1">
    <citation type="submission" date="2019-10" db="EMBL/GenBank/DDBJ databases">
        <authorList>
            <consortium name="DOE Joint Genome Institute"/>
            <person name="Kuo A."/>
            <person name="Miyauchi S."/>
            <person name="Kiss E."/>
            <person name="Drula E."/>
            <person name="Kohler A."/>
            <person name="Sanchez-Garcia M."/>
            <person name="Andreopoulos B."/>
            <person name="Barry K.W."/>
            <person name="Bonito G."/>
            <person name="Buee M."/>
            <person name="Carver A."/>
            <person name="Chen C."/>
            <person name="Cichocki N."/>
            <person name="Clum A."/>
            <person name="Culley D."/>
            <person name="Crous P.W."/>
            <person name="Fauchery L."/>
            <person name="Girlanda M."/>
            <person name="Hayes R."/>
            <person name="Keri Z."/>
            <person name="LaButti K."/>
            <person name="Lipzen A."/>
            <person name="Lombard V."/>
            <person name="Magnuson J."/>
            <person name="Maillard F."/>
            <person name="Morin E."/>
            <person name="Murat C."/>
            <person name="Nolan M."/>
            <person name="Ohm R."/>
            <person name="Pangilinan J."/>
            <person name="Pereira M."/>
            <person name="Perotto S."/>
            <person name="Peter M."/>
            <person name="Riley R."/>
            <person name="Sitrit Y."/>
            <person name="Stielow B."/>
            <person name="Szollosi G."/>
            <person name="Zifcakova L."/>
            <person name="Stursova M."/>
            <person name="Spatafora J.W."/>
            <person name="Tedersoo L."/>
            <person name="Vaario L.-M."/>
            <person name="Yamada A."/>
            <person name="Yan M."/>
            <person name="Wang P."/>
            <person name="Xu J."/>
            <person name="Bruns T."/>
            <person name="Baldrian P."/>
            <person name="Vilgalys R."/>
            <person name="Henrissat B."/>
            <person name="Grigoriev I.V."/>
            <person name="Hibbett D."/>
            <person name="Nagy L.G."/>
            <person name="Martin F.M."/>
        </authorList>
    </citation>
    <scope>NUCLEOTIDE SEQUENCE</scope>
    <source>
        <strain evidence="11">Prilba</strain>
    </source>
</reference>
<dbReference type="Gene3D" id="1.20.1250.20">
    <property type="entry name" value="MFS general substrate transporter like domains"/>
    <property type="match status" value="1"/>
</dbReference>
<keyword evidence="12" id="KW-1185">Reference proteome</keyword>
<feature type="transmembrane region" description="Helical" evidence="9">
    <location>
        <begin position="191"/>
        <end position="213"/>
    </location>
</feature>
<dbReference type="PROSITE" id="PS00217">
    <property type="entry name" value="SUGAR_TRANSPORT_2"/>
    <property type="match status" value="1"/>
</dbReference>
<dbReference type="PRINTS" id="PR00171">
    <property type="entry name" value="SUGRTRNSPORT"/>
</dbReference>
<feature type="transmembrane region" description="Helical" evidence="9">
    <location>
        <begin position="159"/>
        <end position="185"/>
    </location>
</feature>